<dbReference type="AlphaFoldDB" id="A0ABD3XBL5"/>
<dbReference type="Proteomes" id="UP001634394">
    <property type="component" value="Unassembled WGS sequence"/>
</dbReference>
<dbReference type="EMBL" id="JBJQND010000003">
    <property type="protein sequence ID" value="KAL3883654.1"/>
    <property type="molecule type" value="Genomic_DNA"/>
</dbReference>
<evidence type="ECO:0008006" key="3">
    <source>
        <dbReference type="Google" id="ProtNLM"/>
    </source>
</evidence>
<reference evidence="1 2" key="1">
    <citation type="submission" date="2024-11" db="EMBL/GenBank/DDBJ databases">
        <title>Chromosome-level genome assembly of the freshwater bivalve Anodonta woodiana.</title>
        <authorList>
            <person name="Chen X."/>
        </authorList>
    </citation>
    <scope>NUCLEOTIDE SEQUENCE [LARGE SCALE GENOMIC DNA]</scope>
    <source>
        <strain evidence="1">MN2024</strain>
        <tissue evidence="1">Gills</tissue>
    </source>
</reference>
<protein>
    <recommendedName>
        <fullName evidence="3">Zinc finger protein 862-like</fullName>
    </recommendedName>
</protein>
<evidence type="ECO:0000313" key="2">
    <source>
        <dbReference type="Proteomes" id="UP001634394"/>
    </source>
</evidence>
<proteinExistence type="predicted"/>
<dbReference type="PANTHER" id="PTHR46880">
    <property type="entry name" value="RAS-ASSOCIATING DOMAIN-CONTAINING PROTEIN"/>
    <property type="match status" value="1"/>
</dbReference>
<accession>A0ABD3XBL5</accession>
<keyword evidence="2" id="KW-1185">Reference proteome</keyword>
<comment type="caution">
    <text evidence="1">The sequence shown here is derived from an EMBL/GenBank/DDBJ whole genome shotgun (WGS) entry which is preliminary data.</text>
</comment>
<gene>
    <name evidence="1" type="ORF">ACJMK2_029896</name>
</gene>
<dbReference type="PANTHER" id="PTHR46880:SF9">
    <property type="entry name" value="ZINC FINGER PROTEIN 862"/>
    <property type="match status" value="1"/>
</dbReference>
<evidence type="ECO:0000313" key="1">
    <source>
        <dbReference type="EMBL" id="KAL3883654.1"/>
    </source>
</evidence>
<organism evidence="1 2">
    <name type="scientific">Sinanodonta woodiana</name>
    <name type="common">Chinese pond mussel</name>
    <name type="synonym">Anodonta woodiana</name>
    <dbReference type="NCBI Taxonomy" id="1069815"/>
    <lineage>
        <taxon>Eukaryota</taxon>
        <taxon>Metazoa</taxon>
        <taxon>Spiralia</taxon>
        <taxon>Lophotrochozoa</taxon>
        <taxon>Mollusca</taxon>
        <taxon>Bivalvia</taxon>
        <taxon>Autobranchia</taxon>
        <taxon>Heteroconchia</taxon>
        <taxon>Palaeoheterodonta</taxon>
        <taxon>Unionida</taxon>
        <taxon>Unionoidea</taxon>
        <taxon>Unionidae</taxon>
        <taxon>Unioninae</taxon>
        <taxon>Sinanodonta</taxon>
    </lineage>
</organism>
<name>A0ABD3XBL5_SINWO</name>
<sequence>MRRPFSDFMWMVQLDAKKGIDVGQTYLNDKEAQLFSEFIALCARNKLEKKIKSAPFISIITDGSTDKGFREQEVVYVRTAVGGQICTSFLGMTEVSRANADGIIGAIDDAFTSIAMPDYKSKLVGFGSDGAAVNTGTNNGVIARFKEMQKCLVGIHCHVHRLELAYKAALTKKPIHAKVEELLAGLYYFYRNTM</sequence>